<evidence type="ECO:0000313" key="1">
    <source>
        <dbReference type="EMBL" id="KJH47562.1"/>
    </source>
</evidence>
<organism evidence="1 2">
    <name type="scientific">Dictyocaulus viviparus</name>
    <name type="common">Bovine lungworm</name>
    <dbReference type="NCBI Taxonomy" id="29172"/>
    <lineage>
        <taxon>Eukaryota</taxon>
        <taxon>Metazoa</taxon>
        <taxon>Ecdysozoa</taxon>
        <taxon>Nematoda</taxon>
        <taxon>Chromadorea</taxon>
        <taxon>Rhabditida</taxon>
        <taxon>Rhabditina</taxon>
        <taxon>Rhabditomorpha</taxon>
        <taxon>Strongyloidea</taxon>
        <taxon>Metastrongylidae</taxon>
        <taxon>Dictyocaulus</taxon>
    </lineage>
</organism>
<protein>
    <submittedName>
        <fullName evidence="1">Uncharacterized protein</fullName>
    </submittedName>
</protein>
<keyword evidence="2" id="KW-1185">Reference proteome</keyword>
<evidence type="ECO:0000313" key="2">
    <source>
        <dbReference type="Proteomes" id="UP000053766"/>
    </source>
</evidence>
<proteinExistence type="predicted"/>
<dbReference type="AlphaFoldDB" id="A0A0D8XUQ2"/>
<gene>
    <name evidence="1" type="ORF">DICVIV_06358</name>
</gene>
<accession>A0A0D8XUQ2</accession>
<dbReference type="EMBL" id="KN716302">
    <property type="protein sequence ID" value="KJH47562.1"/>
    <property type="molecule type" value="Genomic_DNA"/>
</dbReference>
<name>A0A0D8XUQ2_DICVI</name>
<reference evidence="1 2" key="1">
    <citation type="submission" date="2013-11" db="EMBL/GenBank/DDBJ databases">
        <title>Draft genome of the bovine lungworm Dictyocaulus viviparus.</title>
        <authorList>
            <person name="Mitreva M."/>
        </authorList>
    </citation>
    <scope>NUCLEOTIDE SEQUENCE [LARGE SCALE GENOMIC DNA]</scope>
    <source>
        <strain evidence="1 2">HannoverDv2000</strain>
    </source>
</reference>
<reference evidence="2" key="2">
    <citation type="journal article" date="2016" name="Sci. Rep.">
        <title>Dictyocaulus viviparus genome, variome and transcriptome elucidate lungworm biology and support future intervention.</title>
        <authorList>
            <person name="McNulty S.N."/>
            <person name="Strube C."/>
            <person name="Rosa B.A."/>
            <person name="Martin J.C."/>
            <person name="Tyagi R."/>
            <person name="Choi Y.J."/>
            <person name="Wang Q."/>
            <person name="Hallsworth Pepin K."/>
            <person name="Zhang X."/>
            <person name="Ozersky P."/>
            <person name="Wilson R.K."/>
            <person name="Sternberg P.W."/>
            <person name="Gasser R.B."/>
            <person name="Mitreva M."/>
        </authorList>
    </citation>
    <scope>NUCLEOTIDE SEQUENCE [LARGE SCALE GENOMIC DNA]</scope>
    <source>
        <strain evidence="2">HannoverDv2000</strain>
    </source>
</reference>
<sequence>MSMMIFAARIHCGCGVMITSSYGSITLRLFAQDAQRLIRFRQMTKGTQAFGKKHVAKFAYNLLRVMILSLYIKILTTGKHLIVLKSKERFIWWPLNVPADFSLSDIVFASCCDISSHNIMQLVRSKAINELGTVWSATATYIWHDWKSDVSHHRYALHFIKYHPGNTILSPAVLKTIITQFDAYQGKQSAFLIMRY</sequence>
<dbReference type="Proteomes" id="UP000053766">
    <property type="component" value="Unassembled WGS sequence"/>
</dbReference>